<dbReference type="InterPro" id="IPR054828">
    <property type="entry name" value="Vit_B12_bind_prot"/>
</dbReference>
<sequence>MGRLWAILALIVVSQAQAGPTVVDDLGNKISLQQPAKRIISLAPHLTEIVYALGGDEQMTATVAWSDFPEEAKALPVVASNNKINYELLMAYQPDLVLAWLSGNGEGIIGRLKSLGLNVYVNKPRHLQDIPDTLEKLGVLLGREAEAKRATGEFQAALSELSRQYGQSTEVDVYYQIWQAPLMTFGGSHLVSDVLTLCGGNNVFTQTAGLVPKLGVESVLAVDPDVIIIGQYTALETAYAYWRQWPELSAVKHGRIYNVDPYLLHRHTPRIVQGAKQLCEAIDQGRRPLP</sequence>
<evidence type="ECO:0000313" key="5">
    <source>
        <dbReference type="Proteomes" id="UP001178354"/>
    </source>
</evidence>
<evidence type="ECO:0000256" key="2">
    <source>
        <dbReference type="SAM" id="SignalP"/>
    </source>
</evidence>
<keyword evidence="5" id="KW-1185">Reference proteome</keyword>
<dbReference type="EMBL" id="JAUUUU010000001">
    <property type="protein sequence ID" value="MDP1520125.1"/>
    <property type="molecule type" value="Genomic_DNA"/>
</dbReference>
<feature type="chain" id="PRO_5043409511" evidence="2">
    <location>
        <begin position="19"/>
        <end position="290"/>
    </location>
</feature>
<dbReference type="GO" id="GO:0071281">
    <property type="term" value="P:cellular response to iron ion"/>
    <property type="evidence" value="ECO:0007669"/>
    <property type="project" value="TreeGrafter"/>
</dbReference>
<evidence type="ECO:0000259" key="3">
    <source>
        <dbReference type="PROSITE" id="PS50983"/>
    </source>
</evidence>
<evidence type="ECO:0000256" key="1">
    <source>
        <dbReference type="ARBA" id="ARBA00022729"/>
    </source>
</evidence>
<gene>
    <name evidence="4" type="ORF">Q8A57_04000</name>
</gene>
<dbReference type="CDD" id="cd01144">
    <property type="entry name" value="BtuF"/>
    <property type="match status" value="1"/>
</dbReference>
<name>A0AAW8B0G7_9GAMM</name>
<dbReference type="Pfam" id="PF01497">
    <property type="entry name" value="Peripla_BP_2"/>
    <property type="match status" value="1"/>
</dbReference>
<dbReference type="PANTHER" id="PTHR30535">
    <property type="entry name" value="VITAMIN B12-BINDING PROTEIN"/>
    <property type="match status" value="1"/>
</dbReference>
<evidence type="ECO:0000313" key="4">
    <source>
        <dbReference type="EMBL" id="MDP1520125.1"/>
    </source>
</evidence>
<reference evidence="4" key="1">
    <citation type="journal article" date="2010" name="Int. J. Syst. Evol. Microbiol.">
        <title>Porticoccus litoralis gen. nov., sp. nov., a gammaproteobacterium isolated from the Yellow Sea.</title>
        <authorList>
            <person name="Oh H.M."/>
            <person name="Kim H."/>
            <person name="Kim K.M."/>
            <person name="Min G.S."/>
            <person name="Cho J.C."/>
        </authorList>
    </citation>
    <scope>NUCLEOTIDE SEQUENCE</scope>
    <source>
        <strain evidence="4">DSM 25064</strain>
    </source>
</reference>
<accession>A0AAW8B0G7</accession>
<proteinExistence type="predicted"/>
<dbReference type="Gene3D" id="3.40.50.1980">
    <property type="entry name" value="Nitrogenase molybdenum iron protein domain"/>
    <property type="match status" value="2"/>
</dbReference>
<dbReference type="SUPFAM" id="SSF53807">
    <property type="entry name" value="Helical backbone' metal receptor"/>
    <property type="match status" value="1"/>
</dbReference>
<reference evidence="4" key="2">
    <citation type="submission" date="2023-08" db="EMBL/GenBank/DDBJ databases">
        <authorList>
            <person name="Luo J."/>
        </authorList>
    </citation>
    <scope>NUCLEOTIDE SEQUENCE</scope>
    <source>
        <strain evidence="4">DSM 25064</strain>
    </source>
</reference>
<feature type="signal peptide" evidence="2">
    <location>
        <begin position="1"/>
        <end position="18"/>
    </location>
</feature>
<dbReference type="RefSeq" id="WP_305169639.1">
    <property type="nucleotide sequence ID" value="NZ_JAUUUU010000001.1"/>
</dbReference>
<organism evidence="4 5">
    <name type="scientific">Porticoccus litoralis</name>
    <dbReference type="NCBI Taxonomy" id="434086"/>
    <lineage>
        <taxon>Bacteria</taxon>
        <taxon>Pseudomonadati</taxon>
        <taxon>Pseudomonadota</taxon>
        <taxon>Gammaproteobacteria</taxon>
        <taxon>Cellvibrionales</taxon>
        <taxon>Porticoccaceae</taxon>
        <taxon>Porticoccus</taxon>
    </lineage>
</organism>
<dbReference type="PROSITE" id="PS50983">
    <property type="entry name" value="FE_B12_PBP"/>
    <property type="match status" value="1"/>
</dbReference>
<dbReference type="InterPro" id="IPR050902">
    <property type="entry name" value="ABC_Transporter_SBP"/>
</dbReference>
<dbReference type="AlphaFoldDB" id="A0AAW8B0G7"/>
<feature type="domain" description="Fe/B12 periplasmic-binding" evidence="3">
    <location>
        <begin position="38"/>
        <end position="286"/>
    </location>
</feature>
<keyword evidence="1 2" id="KW-0732">Signal</keyword>
<dbReference type="NCBIfam" id="NF038402">
    <property type="entry name" value="TroA_like"/>
    <property type="match status" value="1"/>
</dbReference>
<dbReference type="Proteomes" id="UP001178354">
    <property type="component" value="Unassembled WGS sequence"/>
</dbReference>
<dbReference type="PANTHER" id="PTHR30535:SF34">
    <property type="entry name" value="MOLYBDATE-BINDING PROTEIN MOLA"/>
    <property type="match status" value="1"/>
</dbReference>
<comment type="caution">
    <text evidence="4">The sequence shown here is derived from an EMBL/GenBank/DDBJ whole genome shotgun (WGS) entry which is preliminary data.</text>
</comment>
<dbReference type="InterPro" id="IPR002491">
    <property type="entry name" value="ABC_transptr_periplasmic_BD"/>
</dbReference>
<protein>
    <submittedName>
        <fullName evidence="4">Cobalamin-binding protein</fullName>
    </submittedName>
</protein>